<dbReference type="Proteomes" id="UP000070452">
    <property type="component" value="Unassembled WGS sequence"/>
</dbReference>
<comment type="caution">
    <text evidence="7">Lacks conserved residue(s) required for the propagation of feature annotation.</text>
</comment>
<dbReference type="SUPFAM" id="SSF53067">
    <property type="entry name" value="Actin-like ATPase domain"/>
    <property type="match status" value="2"/>
</dbReference>
<feature type="binding site" evidence="7">
    <location>
        <begin position="12"/>
        <end position="16"/>
    </location>
    <ligand>
        <name>ATP</name>
        <dbReference type="ChEBI" id="CHEBI:30616"/>
    </ligand>
</feature>
<reference evidence="11 12" key="1">
    <citation type="submission" date="2016-01" db="EMBL/GenBank/DDBJ databases">
        <title>Molecular Mechanisms for transfer of large genomic segments between Enterococcus faecium strains.</title>
        <authorList>
            <person name="Garcia-Solache M.A."/>
            <person name="Lebreton F."/>
            <person name="Mclaughlin R.E."/>
            <person name="Whiteaker J.D."/>
            <person name="Gilmore M.S."/>
            <person name="Rice L.B."/>
        </authorList>
    </citation>
    <scope>NUCLEOTIDE SEQUENCE [LARGE SCALE GENOMIC DNA]</scope>
    <source>
        <strain evidence="11 12">D344RRF x C68</strain>
    </source>
</reference>
<feature type="domain" description="Carbohydrate kinase FGGY N-terminal" evidence="9">
    <location>
        <begin position="6"/>
        <end position="244"/>
    </location>
</feature>
<comment type="similarity">
    <text evidence="1">Belongs to the FGGY kinase family.</text>
</comment>
<dbReference type="PIRSF" id="PIRSF000538">
    <property type="entry name" value="GlpK"/>
    <property type="match status" value="1"/>
</dbReference>
<evidence type="ECO:0000256" key="5">
    <source>
        <dbReference type="ARBA" id="ARBA00022840"/>
    </source>
</evidence>
<gene>
    <name evidence="7" type="primary">rhaB</name>
    <name evidence="11" type="ORF">AWT83_02440</name>
</gene>
<evidence type="ECO:0000313" key="11">
    <source>
        <dbReference type="EMBL" id="KWX17421.1"/>
    </source>
</evidence>
<organism evidence="11 12">
    <name type="scientific">Enterococcus faecium</name>
    <name type="common">Streptococcus faecium</name>
    <dbReference type="NCBI Taxonomy" id="1352"/>
    <lineage>
        <taxon>Bacteria</taxon>
        <taxon>Bacillati</taxon>
        <taxon>Bacillota</taxon>
        <taxon>Bacilli</taxon>
        <taxon>Lactobacillales</taxon>
        <taxon>Enterococcaceae</taxon>
        <taxon>Enterococcus</taxon>
    </lineage>
</organism>
<feature type="binding site" evidence="7">
    <location>
        <position position="403"/>
    </location>
    <ligand>
        <name>ATP</name>
        <dbReference type="ChEBI" id="CHEBI:30616"/>
    </ligand>
</feature>
<keyword evidence="7" id="KW-0460">Magnesium</keyword>
<dbReference type="CDD" id="cd07771">
    <property type="entry name" value="ASKHA_NBD_FGGY_RhaB-like"/>
    <property type="match status" value="1"/>
</dbReference>
<evidence type="ECO:0000256" key="4">
    <source>
        <dbReference type="ARBA" id="ARBA00022777"/>
    </source>
</evidence>
<evidence type="ECO:0000259" key="10">
    <source>
        <dbReference type="Pfam" id="PF02782"/>
    </source>
</evidence>
<sequence length="486" mass="54893">MNPTFVAIDIGASSGRLMKSTRDAKGSLILEEVHRFKNGFRNKDGHDRWKIDYLIKEILIGFEKLKQTGIDRLFAGIDTWAVDYCLIDEQGDRINDPIAYRDKRTNGAVEQFSEIYSLDKLYEQTGIQIQPFNTLFQLFAEEKENLAKAHKLLLIPDYLGYVFTGNMVTEKTNASTMQLLNAGTKEWEIELLEKIGVSKELFPPLTEPGTILGDLQKEQFSKYDLPDVTFITVASHDTASAVLGTPGQGERWGYISSGTWSLLGIETKIANVSRNAFSENYTNEWGAHNTVRFLKNIMGMWLIQEVARMQEYEYSYAELAELAAKEKPLQQVMEINDPRFLNPQNMIEEIQQYCFETEQPVPVSPGAIARCVYDNLALCYAQELIKVEHLTGTKLEKLHIVGGGSNIRLLNQLTADYAGIIVEAGPSEATAIGNVAMQMLSTGQFSNIEQARNVIKQSFPCETFYPDENKQNTMEWYVNKIKGVIV</sequence>
<dbReference type="InterPro" id="IPR013449">
    <property type="entry name" value="Rhamnulokinase"/>
</dbReference>
<dbReference type="EC" id="2.7.1.5" evidence="7 8"/>
<keyword evidence="5 7" id="KW-0067">ATP-binding</keyword>
<dbReference type="Gene3D" id="3.30.420.40">
    <property type="match status" value="2"/>
</dbReference>
<keyword evidence="3 7" id="KW-0547">Nucleotide-binding</keyword>
<protein>
    <recommendedName>
        <fullName evidence="7 8">Rhamnulokinase</fullName>
        <shortName evidence="7">RhaB</shortName>
        <ecNumber evidence="7 8">2.7.1.5</ecNumber>
    </recommendedName>
    <alternativeName>
        <fullName evidence="7">ATP:L-rhamnulose phosphotransferase</fullName>
    </alternativeName>
    <alternativeName>
        <fullName evidence="7">L-rhamnulose 1-kinase</fullName>
    </alternativeName>
    <alternativeName>
        <fullName evidence="7">Rhamnulose kinase</fullName>
    </alternativeName>
</protein>
<dbReference type="GO" id="GO:0005524">
    <property type="term" value="F:ATP binding"/>
    <property type="evidence" value="ECO:0007669"/>
    <property type="project" value="UniProtKB-KW"/>
</dbReference>
<evidence type="ECO:0000256" key="8">
    <source>
        <dbReference type="NCBIfam" id="TIGR02627"/>
    </source>
</evidence>
<dbReference type="Pfam" id="PF02782">
    <property type="entry name" value="FGGY_C"/>
    <property type="match status" value="1"/>
</dbReference>
<dbReference type="InterPro" id="IPR000577">
    <property type="entry name" value="Carb_kinase_FGGY"/>
</dbReference>
<evidence type="ECO:0000313" key="12">
    <source>
        <dbReference type="Proteomes" id="UP000070452"/>
    </source>
</evidence>
<proteinExistence type="inferred from homology"/>
<evidence type="ECO:0000259" key="9">
    <source>
        <dbReference type="Pfam" id="PF00370"/>
    </source>
</evidence>
<keyword evidence="6 7" id="KW-0684">Rhamnose metabolism</keyword>
<dbReference type="UniPathway" id="UPA00541">
    <property type="reaction ID" value="UER00602"/>
</dbReference>
<evidence type="ECO:0000256" key="1">
    <source>
        <dbReference type="ARBA" id="ARBA00009156"/>
    </source>
</evidence>
<comment type="catalytic activity">
    <reaction evidence="7">
        <text>L-rhamnulose + ATP = L-rhamnulose 1-phosphate + ADP + H(+)</text>
        <dbReference type="Rhea" id="RHEA:20117"/>
        <dbReference type="ChEBI" id="CHEBI:15378"/>
        <dbReference type="ChEBI" id="CHEBI:17897"/>
        <dbReference type="ChEBI" id="CHEBI:30616"/>
        <dbReference type="ChEBI" id="CHEBI:58313"/>
        <dbReference type="ChEBI" id="CHEBI:456216"/>
        <dbReference type="EC" id="2.7.1.5"/>
    </reaction>
</comment>
<dbReference type="InterPro" id="IPR043129">
    <property type="entry name" value="ATPase_NBD"/>
</dbReference>
<feature type="binding site" evidence="7">
    <location>
        <position position="81"/>
    </location>
    <ligand>
        <name>substrate</name>
    </ligand>
</feature>
<dbReference type="InterPro" id="IPR018484">
    <property type="entry name" value="FGGY_N"/>
</dbReference>
<feature type="binding site" evidence="7">
    <location>
        <position position="296"/>
    </location>
    <ligand>
        <name>substrate</name>
    </ligand>
</feature>
<comment type="similarity">
    <text evidence="7">Belongs to the rhamnulokinase family.</text>
</comment>
<dbReference type="NCBIfam" id="TIGR02627">
    <property type="entry name" value="rhamnulo_kin"/>
    <property type="match status" value="1"/>
</dbReference>
<dbReference type="RefSeq" id="WP_002298315.1">
    <property type="nucleotide sequence ID" value="NZ_JARGDB010000219.1"/>
</dbReference>
<feature type="binding site" evidence="7">
    <location>
        <begin position="236"/>
        <end position="238"/>
    </location>
    <ligand>
        <name>substrate</name>
    </ligand>
</feature>
<evidence type="ECO:0000256" key="6">
    <source>
        <dbReference type="ARBA" id="ARBA00023308"/>
    </source>
</evidence>
<evidence type="ECO:0000256" key="2">
    <source>
        <dbReference type="ARBA" id="ARBA00022679"/>
    </source>
</evidence>
<comment type="pathway">
    <text evidence="7">Carbohydrate degradation; L-rhamnose degradation; glycerone phosphate from L-rhamnose: step 2/3.</text>
</comment>
<dbReference type="PANTHER" id="PTHR43095">
    <property type="entry name" value="SUGAR KINASE"/>
    <property type="match status" value="1"/>
</dbReference>
<dbReference type="Pfam" id="PF00370">
    <property type="entry name" value="FGGY_N"/>
    <property type="match status" value="1"/>
</dbReference>
<accession>A0A132P516</accession>
<keyword evidence="2 7" id="KW-0808">Transferase</keyword>
<dbReference type="InterPro" id="IPR050406">
    <property type="entry name" value="FGGY_Carb_Kinase"/>
</dbReference>
<dbReference type="GO" id="GO:0019301">
    <property type="term" value="P:rhamnose catabolic process"/>
    <property type="evidence" value="ECO:0007669"/>
    <property type="project" value="UniProtKB-UniRule"/>
</dbReference>
<dbReference type="AlphaFoldDB" id="A0A132P516"/>
<evidence type="ECO:0000256" key="3">
    <source>
        <dbReference type="ARBA" id="ARBA00022741"/>
    </source>
</evidence>
<dbReference type="HAMAP" id="MF_01535">
    <property type="entry name" value="Rhamnulokinase"/>
    <property type="match status" value="1"/>
</dbReference>
<feature type="binding site" evidence="7">
    <location>
        <position position="259"/>
    </location>
    <ligand>
        <name>ATP</name>
        <dbReference type="ChEBI" id="CHEBI:30616"/>
    </ligand>
</feature>
<evidence type="ECO:0000256" key="7">
    <source>
        <dbReference type="HAMAP-Rule" id="MF_01535"/>
    </source>
</evidence>
<dbReference type="EMBL" id="LRHK01000001">
    <property type="protein sequence ID" value="KWX17421.1"/>
    <property type="molecule type" value="Genomic_DNA"/>
</dbReference>
<comment type="caution">
    <text evidence="11">The sequence shown here is derived from an EMBL/GenBank/DDBJ whole genome shotgun (WGS) entry which is preliminary data.</text>
</comment>
<keyword evidence="4 7" id="KW-0418">Kinase</keyword>
<dbReference type="PANTHER" id="PTHR43095:SF5">
    <property type="entry name" value="XYLULOSE KINASE"/>
    <property type="match status" value="1"/>
</dbReference>
<feature type="binding site" evidence="7">
    <location>
        <position position="304"/>
    </location>
    <ligand>
        <name>ATP</name>
        <dbReference type="ChEBI" id="CHEBI:30616"/>
    </ligand>
</feature>
<keyword evidence="7" id="KW-1015">Disulfide bond</keyword>
<comment type="cofactor">
    <cofactor evidence="7">
        <name>Mg(2+)</name>
        <dbReference type="ChEBI" id="CHEBI:18420"/>
    </cofactor>
</comment>
<dbReference type="InterPro" id="IPR018485">
    <property type="entry name" value="FGGY_C"/>
</dbReference>
<name>A0A132P516_ENTFC</name>
<feature type="disulfide bond" evidence="7">
    <location>
        <begin position="354"/>
        <end position="371"/>
    </location>
</feature>
<feature type="active site" description="Proton acceptor" evidence="7">
    <location>
        <position position="237"/>
    </location>
</feature>
<dbReference type="GO" id="GO:0008993">
    <property type="term" value="F:rhamnulokinase activity"/>
    <property type="evidence" value="ECO:0007669"/>
    <property type="project" value="UniProtKB-UniRule"/>
</dbReference>
<feature type="domain" description="Carbohydrate kinase FGGY C-terminal" evidence="10">
    <location>
        <begin position="254"/>
        <end position="440"/>
    </location>
</feature>
<comment type="function">
    <text evidence="7">Involved in the catabolism of L-rhamnose (6-deoxy-L-mannose). Catalyzes the transfer of the gamma-phosphate group from ATP to the 1-hydroxyl group of L-rhamnulose to yield L-rhamnulose 1-phosphate.</text>
</comment>